<sequence>MNHLKYYLGSLIGISCIASLILGESHTWLGLTAFIALLIVNINTPTDYTHNDIAITWSTETHLYLRFFLTLSVFTSFALWLSTVEQSALTLSTYQLIGVTFSSLGICTLANLLVNRQLRPRITAIGTLFRTLATHFYFALSHVLGNALCNNFNIKSGEK</sequence>
<organism evidence="2 3">
    <name type="scientific">Cycloclasticus zancles 78-ME</name>
    <dbReference type="NCBI Taxonomy" id="1198232"/>
    <lineage>
        <taxon>Bacteria</taxon>
        <taxon>Pseudomonadati</taxon>
        <taxon>Pseudomonadota</taxon>
        <taxon>Gammaproteobacteria</taxon>
        <taxon>Thiotrichales</taxon>
        <taxon>Piscirickettsiaceae</taxon>
        <taxon>Cycloclasticus</taxon>
    </lineage>
</organism>
<evidence type="ECO:0000256" key="1">
    <source>
        <dbReference type="SAM" id="Phobius"/>
    </source>
</evidence>
<protein>
    <submittedName>
        <fullName evidence="2">Uncharacterized protein</fullName>
    </submittedName>
</protein>
<evidence type="ECO:0000313" key="2">
    <source>
        <dbReference type="EMBL" id="AGS40651.1"/>
    </source>
</evidence>
<evidence type="ECO:0000313" key="3">
    <source>
        <dbReference type="Proteomes" id="UP000015380"/>
    </source>
</evidence>
<gene>
    <name evidence="2" type="ORF">CYCME_2340</name>
</gene>
<dbReference type="Proteomes" id="UP000015380">
    <property type="component" value="Chromosome"/>
</dbReference>
<feature type="transmembrane region" description="Helical" evidence="1">
    <location>
        <begin position="63"/>
        <end position="82"/>
    </location>
</feature>
<keyword evidence="1" id="KW-0812">Transmembrane</keyword>
<name>S5TA91_9GAMM</name>
<keyword evidence="3" id="KW-1185">Reference proteome</keyword>
<feature type="transmembrane region" description="Helical" evidence="1">
    <location>
        <begin position="12"/>
        <end position="42"/>
    </location>
</feature>
<keyword evidence="1" id="KW-0472">Membrane</keyword>
<dbReference type="KEGG" id="cza:CYCME_2340"/>
<accession>S5TA91</accession>
<proteinExistence type="predicted"/>
<reference evidence="2 3" key="1">
    <citation type="submission" date="2013-05" db="EMBL/GenBank/DDBJ databases">
        <title>Between feast and famine: a lifestyle of most important marine PAH-degrading bacterium Cycloclasticus sp. 7ME.</title>
        <authorList>
            <person name="Yakimov M.M."/>
            <person name="Messina E."/>
            <person name="Genovese M."/>
            <person name="Denaro R."/>
            <person name="Crisafi F."/>
            <person name="Russo D."/>
            <person name="Cappello S."/>
            <person name="Santisi S."/>
            <person name="Smedile F."/>
            <person name="Golyshina O.V."/>
            <person name="Tran H."/>
            <person name="Pieper D.H."/>
            <person name="Golyshin P.N."/>
            <person name="Giuliano L."/>
        </authorList>
    </citation>
    <scope>NUCLEOTIDE SEQUENCE [LARGE SCALE GENOMIC DNA]</scope>
    <source>
        <strain evidence="2 3">78-ME</strain>
    </source>
</reference>
<dbReference type="AlphaFoldDB" id="S5TA91"/>
<feature type="transmembrane region" description="Helical" evidence="1">
    <location>
        <begin position="94"/>
        <end position="114"/>
    </location>
</feature>
<reference evidence="3" key="2">
    <citation type="journal article" date="2016" name="Environ. Microbiol. Rep.">
        <title>Analysis of defence systems and a conjugative IncP-1 plasmid in the marine polyaromatic hydrocarbons-degrading bacterium Cycloclasticus sp. 78-ME.</title>
        <authorList>
            <person name="Yakimov M.M."/>
            <person name="Crisafi F."/>
            <person name="Messina E."/>
            <person name="Smedile F."/>
            <person name="Lopatina A."/>
            <person name="Denaro R."/>
            <person name="Pieper D.H."/>
            <person name="Golyshin P.N."/>
            <person name="Giuliano L."/>
        </authorList>
    </citation>
    <scope>NUCLEOTIDE SEQUENCE [LARGE SCALE GENOMIC DNA]</scope>
    <source>
        <strain evidence="3">78-ME</strain>
    </source>
</reference>
<keyword evidence="1" id="KW-1133">Transmembrane helix</keyword>
<dbReference type="HOGENOM" id="CLU_1657936_0_0_6"/>
<dbReference type="PROSITE" id="PS51257">
    <property type="entry name" value="PROKAR_LIPOPROTEIN"/>
    <property type="match status" value="1"/>
</dbReference>
<dbReference type="EMBL" id="CP005996">
    <property type="protein sequence ID" value="AGS40651.1"/>
    <property type="molecule type" value="Genomic_DNA"/>
</dbReference>